<protein>
    <recommendedName>
        <fullName evidence="3 13">Flagellar biosynthesis protein FlhF</fullName>
    </recommendedName>
</protein>
<dbReference type="Gene3D" id="3.40.50.300">
    <property type="entry name" value="P-loop containing nucleotide triphosphate hydrolases"/>
    <property type="match status" value="1"/>
</dbReference>
<organism evidence="16 17">
    <name type="scientific">Dyella halodurans</name>
    <dbReference type="NCBI Taxonomy" id="1920171"/>
    <lineage>
        <taxon>Bacteria</taxon>
        <taxon>Pseudomonadati</taxon>
        <taxon>Pseudomonadota</taxon>
        <taxon>Gammaproteobacteria</taxon>
        <taxon>Lysobacterales</taxon>
        <taxon>Rhodanobacteraceae</taxon>
        <taxon>Dyella</taxon>
    </lineage>
</organism>
<reference evidence="17" key="1">
    <citation type="journal article" date="2019" name="Int. J. Syst. Evol. Microbiol.">
        <title>The Global Catalogue of Microorganisms (GCM) 10K type strain sequencing project: providing services to taxonomists for standard genome sequencing and annotation.</title>
        <authorList>
            <consortium name="The Broad Institute Genomics Platform"/>
            <consortium name="The Broad Institute Genome Sequencing Center for Infectious Disease"/>
            <person name="Wu L."/>
            <person name="Ma J."/>
        </authorList>
    </citation>
    <scope>NUCLEOTIDE SEQUENCE [LARGE SCALE GENOMIC DNA]</scope>
    <source>
        <strain evidence="17">CCM 4481</strain>
    </source>
</reference>
<keyword evidence="9" id="KW-0342">GTP-binding</keyword>
<keyword evidence="10" id="KW-0472">Membrane</keyword>
<comment type="subcellular location">
    <subcellularLocation>
        <location evidence="1">Cell membrane</location>
        <topology evidence="1">Peripheral membrane protein</topology>
        <orientation evidence="1">Cytoplasmic side</orientation>
    </subcellularLocation>
</comment>
<evidence type="ECO:0000256" key="6">
    <source>
        <dbReference type="ARBA" id="ARBA00022741"/>
    </source>
</evidence>
<dbReference type="Pfam" id="PF00448">
    <property type="entry name" value="SRP54"/>
    <property type="match status" value="1"/>
</dbReference>
<comment type="caution">
    <text evidence="16">The sequence shown here is derived from an EMBL/GenBank/DDBJ whole genome shotgun (WGS) entry which is preliminary data.</text>
</comment>
<evidence type="ECO:0000259" key="14">
    <source>
        <dbReference type="SMART" id="SM00382"/>
    </source>
</evidence>
<evidence type="ECO:0000256" key="5">
    <source>
        <dbReference type="ARBA" id="ARBA00022475"/>
    </source>
</evidence>
<dbReference type="InterPro" id="IPR000897">
    <property type="entry name" value="SRP54_GTPase_dom"/>
</dbReference>
<keyword evidence="16" id="KW-0966">Cell projection</keyword>
<accession>A0ABV9C4S9</accession>
<dbReference type="Gene3D" id="1.20.120.1380">
    <property type="entry name" value="Flagellar FlhF biosynthesis protein, N domain"/>
    <property type="match status" value="1"/>
</dbReference>
<keyword evidence="8" id="KW-0653">Protein transport</keyword>
<dbReference type="SMART" id="SM00962">
    <property type="entry name" value="SRP54"/>
    <property type="match status" value="1"/>
</dbReference>
<evidence type="ECO:0000256" key="12">
    <source>
        <dbReference type="ARBA" id="ARBA00025337"/>
    </source>
</evidence>
<dbReference type="InterPro" id="IPR003593">
    <property type="entry name" value="AAA+_ATPase"/>
</dbReference>
<evidence type="ECO:0000256" key="8">
    <source>
        <dbReference type="ARBA" id="ARBA00022927"/>
    </source>
</evidence>
<gene>
    <name evidence="16" type="primary">flhF</name>
    <name evidence="16" type="ORF">ACFO5W_15485</name>
</gene>
<keyword evidence="6" id="KW-0547">Nucleotide-binding</keyword>
<keyword evidence="7" id="KW-1005">Bacterial flagellum biogenesis</keyword>
<dbReference type="SUPFAM" id="SSF52540">
    <property type="entry name" value="P-loop containing nucleoside triphosphate hydrolases"/>
    <property type="match status" value="1"/>
</dbReference>
<evidence type="ECO:0000256" key="1">
    <source>
        <dbReference type="ARBA" id="ARBA00004413"/>
    </source>
</evidence>
<feature type="domain" description="SRP54-type proteins GTP-binding" evidence="15">
    <location>
        <begin position="243"/>
        <end position="434"/>
    </location>
</feature>
<evidence type="ECO:0000256" key="2">
    <source>
        <dbReference type="ARBA" id="ARBA00008531"/>
    </source>
</evidence>
<evidence type="ECO:0000256" key="10">
    <source>
        <dbReference type="ARBA" id="ARBA00023136"/>
    </source>
</evidence>
<evidence type="ECO:0000256" key="7">
    <source>
        <dbReference type="ARBA" id="ARBA00022795"/>
    </source>
</evidence>
<dbReference type="InterPro" id="IPR020006">
    <property type="entry name" value="FlhF"/>
</dbReference>
<keyword evidence="16" id="KW-0969">Cilium</keyword>
<dbReference type="NCBIfam" id="TIGR03499">
    <property type="entry name" value="FlhF"/>
    <property type="match status" value="1"/>
</dbReference>
<evidence type="ECO:0000313" key="17">
    <source>
        <dbReference type="Proteomes" id="UP001595961"/>
    </source>
</evidence>
<keyword evidence="4" id="KW-0813">Transport</keyword>
<keyword evidence="5" id="KW-1003">Cell membrane</keyword>
<dbReference type="InterPro" id="IPR047040">
    <property type="entry name" value="FlhF__GTPase_dom"/>
</dbReference>
<keyword evidence="16" id="KW-0282">Flagellum</keyword>
<comment type="function">
    <text evidence="12">Necessary for flagellar biosynthesis. May be involved in translocation of the flagellum.</text>
</comment>
<keyword evidence="11" id="KW-1006">Bacterial flagellum protein export</keyword>
<dbReference type="InterPro" id="IPR027417">
    <property type="entry name" value="P-loop_NTPase"/>
</dbReference>
<evidence type="ECO:0000256" key="9">
    <source>
        <dbReference type="ARBA" id="ARBA00023134"/>
    </source>
</evidence>
<evidence type="ECO:0000259" key="15">
    <source>
        <dbReference type="SMART" id="SM00962"/>
    </source>
</evidence>
<dbReference type="SMART" id="SM00382">
    <property type="entry name" value="AAA"/>
    <property type="match status" value="1"/>
</dbReference>
<dbReference type="PANTHER" id="PTHR43134:SF3">
    <property type="entry name" value="FLAGELLAR BIOSYNTHESIS PROTEIN FLHF"/>
    <property type="match status" value="1"/>
</dbReference>
<keyword evidence="17" id="KW-1185">Reference proteome</keyword>
<evidence type="ECO:0000256" key="4">
    <source>
        <dbReference type="ARBA" id="ARBA00022448"/>
    </source>
</evidence>
<sequence length="460" mass="49150">MKIKRFVAADMRQAMREVREEQGPDAVILSTRRMDEGIEIIAAVDFDEALVREAARHGAPLDVEERTPRIMAAAAQVEAAPVTTARDDKPATAQRRDYAAVLTAVPARTQAAPAPAVEPPPLPAAAAATIAQEAAVADASAPIHPLLERAVQDTARVRAELGSLRDLLETQLSSLVWNDMERRQPMRARVLREMTRLGIEPDVARQLADELPTAINAEQARYLPLGMLSRSLSISRREQSERTGVTALVGPTGVGKTTTIAKLAARAVMRHGASQVALVSTDHYRIGAAAQLEHYGRLLGVRVYPAYDADSLRHVLDLLRGCNTVLVDTAGVAGGDPRLAQQLEVLGNAGDLRACLVLAANAQAPSLDEAVRSYLPLKPHACILTKLDEAPSLGGALSVVIRHRLPIDYITDGQRVPEDIAAADARVLVCRAAQVLKGNGVAASDDEVMAERFGMAVASA</sequence>
<comment type="similarity">
    <text evidence="2">Belongs to the GTP-binding SRP family.</text>
</comment>
<dbReference type="Proteomes" id="UP001595961">
    <property type="component" value="Unassembled WGS sequence"/>
</dbReference>
<name>A0ABV9C4S9_9GAMM</name>
<evidence type="ECO:0000313" key="16">
    <source>
        <dbReference type="EMBL" id="MFC4528044.1"/>
    </source>
</evidence>
<evidence type="ECO:0000256" key="3">
    <source>
        <dbReference type="ARBA" id="ARBA00014919"/>
    </source>
</evidence>
<proteinExistence type="inferred from homology"/>
<dbReference type="CDD" id="cd17873">
    <property type="entry name" value="FlhF"/>
    <property type="match status" value="1"/>
</dbReference>
<dbReference type="EMBL" id="JBHSGA010000017">
    <property type="protein sequence ID" value="MFC4528044.1"/>
    <property type="molecule type" value="Genomic_DNA"/>
</dbReference>
<dbReference type="RefSeq" id="WP_266152339.1">
    <property type="nucleotide sequence ID" value="NZ_CP064028.1"/>
</dbReference>
<evidence type="ECO:0000256" key="11">
    <source>
        <dbReference type="ARBA" id="ARBA00023225"/>
    </source>
</evidence>
<feature type="domain" description="AAA+ ATPase" evidence="14">
    <location>
        <begin position="242"/>
        <end position="411"/>
    </location>
</feature>
<evidence type="ECO:0000256" key="13">
    <source>
        <dbReference type="NCBIfam" id="TIGR03499"/>
    </source>
</evidence>
<dbReference type="PANTHER" id="PTHR43134">
    <property type="entry name" value="SIGNAL RECOGNITION PARTICLE RECEPTOR SUBUNIT ALPHA"/>
    <property type="match status" value="1"/>
</dbReference>